<dbReference type="EMBL" id="KN714670">
    <property type="protein sequence ID" value="KUI53728.1"/>
    <property type="molecule type" value="Genomic_DNA"/>
</dbReference>
<feature type="compositionally biased region" description="Gly residues" evidence="1">
    <location>
        <begin position="684"/>
        <end position="700"/>
    </location>
</feature>
<name>A0A194UQ08_CYTMA</name>
<feature type="domain" description="DUF8212" evidence="3">
    <location>
        <begin position="229"/>
        <end position="292"/>
    </location>
</feature>
<evidence type="ECO:0000259" key="2">
    <source>
        <dbReference type="Pfam" id="PF06985"/>
    </source>
</evidence>
<dbReference type="InterPro" id="IPR010730">
    <property type="entry name" value="HET"/>
</dbReference>
<dbReference type="STRING" id="694573.A0A194UQ08"/>
<dbReference type="Pfam" id="PF26640">
    <property type="entry name" value="DUF8212"/>
    <property type="match status" value="1"/>
</dbReference>
<reference evidence="5" key="1">
    <citation type="submission" date="2014-12" db="EMBL/GenBank/DDBJ databases">
        <title>Genome Sequence of Valsa Canker Pathogens Uncovers a Specific Adaption of Colonization on Woody Bark.</title>
        <authorList>
            <person name="Yin Z."/>
            <person name="Liu H."/>
            <person name="Gao X."/>
            <person name="Li Z."/>
            <person name="Song N."/>
            <person name="Ke X."/>
            <person name="Dai Q."/>
            <person name="Wu Y."/>
            <person name="Sun Y."/>
            <person name="Xu J.-R."/>
            <person name="Kang Z.K."/>
            <person name="Wang L."/>
            <person name="Huang L."/>
        </authorList>
    </citation>
    <scope>NUCLEOTIDE SEQUENCE [LARGE SCALE GENOMIC DNA]</scope>
    <source>
        <strain evidence="5">SXYL134</strain>
    </source>
</reference>
<accession>A0A194UQ08</accession>
<protein>
    <submittedName>
        <fullName evidence="4">AP-3 complex subunit beta-2</fullName>
    </submittedName>
</protein>
<dbReference type="OrthoDB" id="10254310at2759"/>
<feature type="domain" description="Heterokaryon incompatibility" evidence="2">
    <location>
        <begin position="22"/>
        <end position="116"/>
    </location>
</feature>
<keyword evidence="5" id="KW-1185">Reference proteome</keyword>
<sequence length="700" mass="80127">MWLIDTSNLRLKEILELQNCKYAILSHTWEEDEVDFQEMRAETRPPSLLSKAGFLKIKKICEVAKEKGYDYAWVDTCCIDKASSAALSEAINSMYTWYKESSICLTYLSDLPANNFKHAESRTADFMKGCKWFSRGWTLQELIAPEELDFFDQEWKFRGSKKTLRHELSRITGIDVDVLENSELLSTIPVGKRMSWAATRKTTRVEDIAYCLLGIFGVNMPMIYGENKNAFLRLQEEIAKSTNDLTLFAWTSQDGWGVDRRPTHQSQHGKDLRGILAQSPAEFVGCGRLKISRDRIAPAKDFAMTNNGLRIETILGSSPGKEYVFALDCVNEDSRRQERLGIYLMKTESGFVRDRAYELFTTTDKAFWSGNRTTIYIARNLSNSLAVRLRAQLLRSLNFHFHLSPRTLYTYHNVKARPASLWDKNSKLFLTGNRQDFTAIIEFTIRPRYWRFVIVCGLIDTRSEKPRVTDFWDQDDSTYEGVTPWMAIFTDQDPLAKPQLDIIDKLKNGNDELWKLRERVLSWYVDDYGRLPLRSMAEKLNIAFDEDGTEISYHMSMIKEPNQKGTPVFNIRVFVSEVTRVRDASSTMADLGTNDGEDVPQQAPRVPQPPPANEPKPNPFIPQRQRYYSDAYVPGYGPGPGPAPYPHPQYANTVPHTMPDPAYHRPGHTTRQWTDPAGHRPSGPGYGYGYHGRGRPSGFG</sequence>
<evidence type="ECO:0000313" key="5">
    <source>
        <dbReference type="Proteomes" id="UP000078576"/>
    </source>
</evidence>
<dbReference type="InterPro" id="IPR058525">
    <property type="entry name" value="DUF8212"/>
</dbReference>
<evidence type="ECO:0000313" key="4">
    <source>
        <dbReference type="EMBL" id="KUI53728.1"/>
    </source>
</evidence>
<feature type="compositionally biased region" description="Pro residues" evidence="1">
    <location>
        <begin position="606"/>
        <end position="620"/>
    </location>
</feature>
<organism evidence="4 5">
    <name type="scientific">Cytospora mali</name>
    <name type="common">Apple Valsa canker fungus</name>
    <name type="synonym">Valsa mali</name>
    <dbReference type="NCBI Taxonomy" id="578113"/>
    <lineage>
        <taxon>Eukaryota</taxon>
        <taxon>Fungi</taxon>
        <taxon>Dikarya</taxon>
        <taxon>Ascomycota</taxon>
        <taxon>Pezizomycotina</taxon>
        <taxon>Sordariomycetes</taxon>
        <taxon>Sordariomycetidae</taxon>
        <taxon>Diaporthales</taxon>
        <taxon>Cytosporaceae</taxon>
        <taxon>Cytospora</taxon>
    </lineage>
</organism>
<gene>
    <name evidence="4" type="ORF">VP1G_01181</name>
</gene>
<dbReference type="Proteomes" id="UP000078576">
    <property type="component" value="Unassembled WGS sequence"/>
</dbReference>
<dbReference type="Pfam" id="PF06985">
    <property type="entry name" value="HET"/>
    <property type="match status" value="1"/>
</dbReference>
<proteinExistence type="predicted"/>
<feature type="region of interest" description="Disordered" evidence="1">
    <location>
        <begin position="659"/>
        <end position="700"/>
    </location>
</feature>
<feature type="region of interest" description="Disordered" evidence="1">
    <location>
        <begin position="585"/>
        <end position="622"/>
    </location>
</feature>
<evidence type="ECO:0000256" key="1">
    <source>
        <dbReference type="SAM" id="MobiDB-lite"/>
    </source>
</evidence>
<dbReference type="AlphaFoldDB" id="A0A194UQ08"/>
<dbReference type="PANTHER" id="PTHR10622">
    <property type="entry name" value="HET DOMAIN-CONTAINING PROTEIN"/>
    <property type="match status" value="1"/>
</dbReference>
<evidence type="ECO:0000259" key="3">
    <source>
        <dbReference type="Pfam" id="PF26640"/>
    </source>
</evidence>
<dbReference type="PANTHER" id="PTHR10622:SF12">
    <property type="entry name" value="HET DOMAIN-CONTAINING PROTEIN"/>
    <property type="match status" value="1"/>
</dbReference>